<sequence>MKKSIQILILIIISCIVLTGCSSSKKLKEENILLKNEIQKRDSIKSTVINRAIEDKLITPIAQSQTGNAVFDSLVNAKVDEILSKLNTAKNSGDNGYKLIYDKLKKQLEFYVQIAQTKNENTTVKNEKVKTIIQVKKIPVVVKKPLSKLEKFLMGLGILTLLYIGFKVVALIRKKASVWT</sequence>
<keyword evidence="1" id="KW-0472">Membrane</keyword>
<dbReference type="RefSeq" id="WP_023571507.1">
    <property type="nucleotide sequence ID" value="NZ_AVBI01000019.1"/>
</dbReference>
<accession>V6RWX5</accession>
<dbReference type="EMBL" id="VLKQ01000001">
    <property type="protein sequence ID" value="TWI15347.1"/>
    <property type="molecule type" value="Genomic_DNA"/>
</dbReference>
<protein>
    <submittedName>
        <fullName evidence="2">Uncharacterized protein</fullName>
    </submittedName>
</protein>
<name>V6RWX5_9FLAO</name>
<dbReference type="STRING" id="1341154.FCR2A7T_24020"/>
<reference evidence="2 3" key="1">
    <citation type="journal article" date="2015" name="Stand. Genomic Sci.">
        <title>Genomic Encyclopedia of Bacterial and Archaeal Type Strains, Phase III: the genomes of soil and plant-associated and newly described type strains.</title>
        <authorList>
            <person name="Whitman W.B."/>
            <person name="Woyke T."/>
            <person name="Klenk H.P."/>
            <person name="Zhou Y."/>
            <person name="Lilburn T.G."/>
            <person name="Beck B.J."/>
            <person name="De Vos P."/>
            <person name="Vandamme P."/>
            <person name="Eisen J.A."/>
            <person name="Garrity G."/>
            <person name="Hugenholtz P."/>
            <person name="Kyrpides N.C."/>
        </authorList>
    </citation>
    <scope>NUCLEOTIDE SEQUENCE [LARGE SCALE GENOMIC DNA]</scope>
    <source>
        <strain evidence="2 3">CGMCC 1.7270</strain>
    </source>
</reference>
<keyword evidence="3" id="KW-1185">Reference proteome</keyword>
<evidence type="ECO:0000256" key="1">
    <source>
        <dbReference type="SAM" id="Phobius"/>
    </source>
</evidence>
<keyword evidence="1" id="KW-1133">Transmembrane helix</keyword>
<dbReference type="AlphaFoldDB" id="V6RWX5"/>
<proteinExistence type="predicted"/>
<evidence type="ECO:0000313" key="2">
    <source>
        <dbReference type="EMBL" id="TWI15347.1"/>
    </source>
</evidence>
<dbReference type="PROSITE" id="PS51257">
    <property type="entry name" value="PROKAR_LIPOPROTEIN"/>
    <property type="match status" value="1"/>
</dbReference>
<dbReference type="OrthoDB" id="1351434at2"/>
<gene>
    <name evidence="2" type="ORF">IP98_00339</name>
</gene>
<dbReference type="Proteomes" id="UP000319848">
    <property type="component" value="Unassembled WGS sequence"/>
</dbReference>
<comment type="caution">
    <text evidence="2">The sequence shown here is derived from an EMBL/GenBank/DDBJ whole genome shotgun (WGS) entry which is preliminary data.</text>
</comment>
<feature type="transmembrane region" description="Helical" evidence="1">
    <location>
        <begin position="152"/>
        <end position="172"/>
    </location>
</feature>
<organism evidence="2 3">
    <name type="scientific">Flavobacterium cauense R2A-7</name>
    <dbReference type="NCBI Taxonomy" id="1341154"/>
    <lineage>
        <taxon>Bacteria</taxon>
        <taxon>Pseudomonadati</taxon>
        <taxon>Bacteroidota</taxon>
        <taxon>Flavobacteriia</taxon>
        <taxon>Flavobacteriales</taxon>
        <taxon>Flavobacteriaceae</taxon>
        <taxon>Flavobacterium</taxon>
    </lineage>
</organism>
<keyword evidence="1" id="KW-0812">Transmembrane</keyword>
<evidence type="ECO:0000313" key="3">
    <source>
        <dbReference type="Proteomes" id="UP000319848"/>
    </source>
</evidence>